<dbReference type="PANTHER" id="PTHR42904">
    <property type="entry name" value="NUDIX HYDROLASE, NUDC SUBFAMILY"/>
    <property type="match status" value="1"/>
</dbReference>
<keyword evidence="8" id="KW-0520">NAD</keyword>
<dbReference type="InterPro" id="IPR020084">
    <property type="entry name" value="NUDIX_hydrolase_CS"/>
</dbReference>
<dbReference type="GO" id="GO:0035529">
    <property type="term" value="F:NADH pyrophosphatase activity"/>
    <property type="evidence" value="ECO:0007669"/>
    <property type="project" value="TreeGrafter"/>
</dbReference>
<sequence>MPDHGFMAFLPRAGALGIAFSAGQVLIREADGVPPLLAELDYPAEVEPIWLGDLAGRECWGLNLALAQVPPGLCMLSLRELMAAVTDQTLVAMVARAAQILEWWDAHAFCGRCGTPTEPHESERARVCPRCHTAHYPRITPAVITLVHRPGEILLARNHLNRSGMFALVAGFVEPGETLEQGVAREVREEVGLEVEEIRYAGSQPWPFPSQLMIGFHARYRSGEIALQEAEIEEARWFSLGNLPENRPATYSIAGRLIEGWRRTAGEGSRGPGP</sequence>
<dbReference type="GO" id="GO:0019677">
    <property type="term" value="P:NAD+ catabolic process"/>
    <property type="evidence" value="ECO:0007669"/>
    <property type="project" value="TreeGrafter"/>
</dbReference>
<dbReference type="InterPro" id="IPR015375">
    <property type="entry name" value="NADH_PPase-like_N"/>
</dbReference>
<evidence type="ECO:0000256" key="7">
    <source>
        <dbReference type="ARBA" id="ARBA00022842"/>
    </source>
</evidence>
<comment type="catalytic activity">
    <reaction evidence="9">
        <text>a 5'-end NAD(+)-phospho-ribonucleoside in mRNA + H2O = a 5'-end phospho-adenosine-phospho-ribonucleoside in mRNA + beta-nicotinamide D-ribonucleotide + 2 H(+)</text>
        <dbReference type="Rhea" id="RHEA:60876"/>
        <dbReference type="Rhea" id="RHEA-COMP:15698"/>
        <dbReference type="Rhea" id="RHEA-COMP:15719"/>
        <dbReference type="ChEBI" id="CHEBI:14649"/>
        <dbReference type="ChEBI" id="CHEBI:15377"/>
        <dbReference type="ChEBI" id="CHEBI:15378"/>
        <dbReference type="ChEBI" id="CHEBI:144029"/>
        <dbReference type="ChEBI" id="CHEBI:144051"/>
    </reaction>
    <physiologicalReaction direction="left-to-right" evidence="9">
        <dbReference type="Rhea" id="RHEA:60877"/>
    </physiologicalReaction>
</comment>
<evidence type="ECO:0000256" key="10">
    <source>
        <dbReference type="RuleBase" id="RU003476"/>
    </source>
</evidence>
<dbReference type="Pfam" id="PF00293">
    <property type="entry name" value="NUDIX"/>
    <property type="match status" value="1"/>
</dbReference>
<evidence type="ECO:0000256" key="5">
    <source>
        <dbReference type="ARBA" id="ARBA00022723"/>
    </source>
</evidence>
<evidence type="ECO:0000313" key="12">
    <source>
        <dbReference type="EMBL" id="MBJ7603779.1"/>
    </source>
</evidence>
<dbReference type="NCBIfam" id="NF001299">
    <property type="entry name" value="PRK00241.1"/>
    <property type="match status" value="1"/>
</dbReference>
<proteinExistence type="inferred from homology"/>
<dbReference type="InterPro" id="IPR020476">
    <property type="entry name" value="Nudix_hydrolase"/>
</dbReference>
<evidence type="ECO:0000256" key="1">
    <source>
        <dbReference type="ARBA" id="ARBA00001946"/>
    </source>
</evidence>
<dbReference type="GO" id="GO:0006742">
    <property type="term" value="P:NADP+ catabolic process"/>
    <property type="evidence" value="ECO:0007669"/>
    <property type="project" value="TreeGrafter"/>
</dbReference>
<dbReference type="Pfam" id="PF09297">
    <property type="entry name" value="Zn_ribbon_NUD"/>
    <property type="match status" value="1"/>
</dbReference>
<dbReference type="PROSITE" id="PS00893">
    <property type="entry name" value="NUDIX_BOX"/>
    <property type="match status" value="1"/>
</dbReference>
<reference evidence="12 13" key="1">
    <citation type="submission" date="2020-10" db="EMBL/GenBank/DDBJ databases">
        <title>Ca. Dormibacterota MAGs.</title>
        <authorList>
            <person name="Montgomery K."/>
        </authorList>
    </citation>
    <scope>NUCLEOTIDE SEQUENCE [LARGE SCALE GENOMIC DNA]</scope>
    <source>
        <strain evidence="12">SC8811_S16_3</strain>
    </source>
</reference>
<dbReference type="InterPro" id="IPR015376">
    <property type="entry name" value="Znr_NADH_PPase"/>
</dbReference>
<dbReference type="InterPro" id="IPR000086">
    <property type="entry name" value="NUDIX_hydrolase_dom"/>
</dbReference>
<keyword evidence="7" id="KW-0460">Magnesium</keyword>
<dbReference type="EC" id="3.6.1.22" evidence="4"/>
<dbReference type="PRINTS" id="PR00502">
    <property type="entry name" value="NUDIXFAMILY"/>
</dbReference>
<comment type="cofactor">
    <cofactor evidence="2">
        <name>Zn(2+)</name>
        <dbReference type="ChEBI" id="CHEBI:29105"/>
    </cofactor>
</comment>
<evidence type="ECO:0000256" key="3">
    <source>
        <dbReference type="ARBA" id="ARBA00009595"/>
    </source>
</evidence>
<dbReference type="Gene3D" id="3.90.79.10">
    <property type="entry name" value="Nucleoside Triphosphate Pyrophosphohydrolase"/>
    <property type="match status" value="1"/>
</dbReference>
<dbReference type="Proteomes" id="UP000620075">
    <property type="component" value="Unassembled WGS sequence"/>
</dbReference>
<dbReference type="GO" id="GO:0046872">
    <property type="term" value="F:metal ion binding"/>
    <property type="evidence" value="ECO:0007669"/>
    <property type="project" value="UniProtKB-KW"/>
</dbReference>
<comment type="cofactor">
    <cofactor evidence="1">
        <name>Mg(2+)</name>
        <dbReference type="ChEBI" id="CHEBI:18420"/>
    </cofactor>
</comment>
<dbReference type="Gene3D" id="3.90.79.20">
    <property type="match status" value="1"/>
</dbReference>
<dbReference type="RefSeq" id="WP_338180344.1">
    <property type="nucleotide sequence ID" value="NZ_JAEKNQ010000040.1"/>
</dbReference>
<dbReference type="Pfam" id="PF09296">
    <property type="entry name" value="NUDIX-like"/>
    <property type="match status" value="1"/>
</dbReference>
<evidence type="ECO:0000256" key="2">
    <source>
        <dbReference type="ARBA" id="ARBA00001947"/>
    </source>
</evidence>
<evidence type="ECO:0000256" key="6">
    <source>
        <dbReference type="ARBA" id="ARBA00022801"/>
    </source>
</evidence>
<gene>
    <name evidence="12" type="primary">nudC</name>
    <name evidence="12" type="ORF">JF888_11390</name>
</gene>
<dbReference type="InterPro" id="IPR049734">
    <property type="entry name" value="NudC-like_C"/>
</dbReference>
<evidence type="ECO:0000256" key="9">
    <source>
        <dbReference type="ARBA" id="ARBA00023679"/>
    </source>
</evidence>
<dbReference type="InterPro" id="IPR015797">
    <property type="entry name" value="NUDIX_hydrolase-like_dom_sf"/>
</dbReference>
<feature type="domain" description="Nudix hydrolase" evidence="11">
    <location>
        <begin position="137"/>
        <end position="261"/>
    </location>
</feature>
<organism evidence="12 13">
    <name type="scientific">Candidatus Dormiibacter inghamiae</name>
    <dbReference type="NCBI Taxonomy" id="3127013"/>
    <lineage>
        <taxon>Bacteria</taxon>
        <taxon>Bacillati</taxon>
        <taxon>Candidatus Dormiibacterota</taxon>
        <taxon>Candidatus Dormibacteria</taxon>
        <taxon>Candidatus Dormibacterales</taxon>
        <taxon>Candidatus Dormibacteraceae</taxon>
        <taxon>Candidatus Dormiibacter</taxon>
    </lineage>
</organism>
<name>A0A934KE07_9BACT</name>
<protein>
    <recommendedName>
        <fullName evidence="4">NAD(+) diphosphatase</fullName>
        <ecNumber evidence="4">3.6.1.22</ecNumber>
    </recommendedName>
</protein>
<dbReference type="EMBL" id="JAEKNQ010000040">
    <property type="protein sequence ID" value="MBJ7603779.1"/>
    <property type="molecule type" value="Genomic_DNA"/>
</dbReference>
<evidence type="ECO:0000313" key="13">
    <source>
        <dbReference type="Proteomes" id="UP000620075"/>
    </source>
</evidence>
<keyword evidence="5" id="KW-0479">Metal-binding</keyword>
<dbReference type="PROSITE" id="PS51462">
    <property type="entry name" value="NUDIX"/>
    <property type="match status" value="1"/>
</dbReference>
<dbReference type="GO" id="GO:0005829">
    <property type="term" value="C:cytosol"/>
    <property type="evidence" value="ECO:0007669"/>
    <property type="project" value="TreeGrafter"/>
</dbReference>
<dbReference type="CDD" id="cd03429">
    <property type="entry name" value="NUDIX_NADH_pyrophosphatase_Nudt13"/>
    <property type="match status" value="1"/>
</dbReference>
<evidence type="ECO:0000256" key="8">
    <source>
        <dbReference type="ARBA" id="ARBA00023027"/>
    </source>
</evidence>
<keyword evidence="6 10" id="KW-0378">Hydrolase</keyword>
<evidence type="ECO:0000259" key="11">
    <source>
        <dbReference type="PROSITE" id="PS51462"/>
    </source>
</evidence>
<evidence type="ECO:0000256" key="4">
    <source>
        <dbReference type="ARBA" id="ARBA00012381"/>
    </source>
</evidence>
<accession>A0A934KE07</accession>
<dbReference type="AlphaFoldDB" id="A0A934KE07"/>
<comment type="similarity">
    <text evidence="3">Belongs to the Nudix hydrolase family. NudC subfamily.</text>
</comment>
<dbReference type="InterPro" id="IPR050241">
    <property type="entry name" value="NAD-cap_RNA_hydrolase_NudC"/>
</dbReference>
<comment type="caution">
    <text evidence="12">The sequence shown here is derived from an EMBL/GenBank/DDBJ whole genome shotgun (WGS) entry which is preliminary data.</text>
</comment>
<dbReference type="PANTHER" id="PTHR42904:SF6">
    <property type="entry name" value="NAD-CAPPED RNA HYDROLASE NUDT12"/>
    <property type="match status" value="1"/>
</dbReference>
<dbReference type="SUPFAM" id="SSF55811">
    <property type="entry name" value="Nudix"/>
    <property type="match status" value="2"/>
</dbReference>